<dbReference type="InParanoid" id="G0QUI2"/>
<feature type="transmembrane region" description="Helical" evidence="1">
    <location>
        <begin position="93"/>
        <end position="110"/>
    </location>
</feature>
<reference evidence="2 3" key="1">
    <citation type="submission" date="2011-07" db="EMBL/GenBank/DDBJ databases">
        <authorList>
            <person name="Coyne R."/>
            <person name="Brami D."/>
            <person name="Johnson J."/>
            <person name="Hostetler J."/>
            <person name="Hannick L."/>
            <person name="Clark T."/>
            <person name="Cassidy-Hanley D."/>
            <person name="Inman J."/>
        </authorList>
    </citation>
    <scope>NUCLEOTIDE SEQUENCE [LARGE SCALE GENOMIC DNA]</scope>
    <source>
        <strain evidence="2 3">G5</strain>
    </source>
</reference>
<name>G0QUI2_ICHMU</name>
<dbReference type="OMA" id="HYIEINH"/>
<sequence length="209" mass="24093">MNPIQKAWLQILQPVSFVINEKLAKRSGLLGKIGRFFMIGPREYGVHPLNRMFIFLNRKYLSYQGVALHRYSFIKNLTHNGYHMIRIVKHASFVLPTCVLAGLGVFAFYGDSNKSYAPDRFPYLKKKAGDQALPLGSLNQRTSAHLIECNSIYGAEMVKRYHSVWQQIIQDRNLCTEEEKKTKYAREGYQYKPLPAVHLPNESPFGLRL</sequence>
<keyword evidence="3" id="KW-1185">Reference proteome</keyword>
<evidence type="ECO:0000313" key="2">
    <source>
        <dbReference type="EMBL" id="EGR31133.1"/>
    </source>
</evidence>
<dbReference type="eggNOG" id="ENOG502SMTR">
    <property type="taxonomic scope" value="Eukaryota"/>
</dbReference>
<dbReference type="GeneID" id="14907268"/>
<gene>
    <name evidence="2" type="ORF">IMG5_117260</name>
</gene>
<dbReference type="STRING" id="857967.G0QUI2"/>
<dbReference type="AlphaFoldDB" id="G0QUI2"/>
<dbReference type="RefSeq" id="XP_004034619.1">
    <property type="nucleotide sequence ID" value="XM_004034571.1"/>
</dbReference>
<accession>G0QUI2</accession>
<keyword evidence="1" id="KW-0812">Transmembrane</keyword>
<keyword evidence="1" id="KW-0472">Membrane</keyword>
<keyword evidence="1" id="KW-1133">Transmembrane helix</keyword>
<evidence type="ECO:0000256" key="1">
    <source>
        <dbReference type="SAM" id="Phobius"/>
    </source>
</evidence>
<dbReference type="Proteomes" id="UP000008983">
    <property type="component" value="Unassembled WGS sequence"/>
</dbReference>
<protein>
    <submittedName>
        <fullName evidence="2">Uncharacterized protein</fullName>
    </submittedName>
</protein>
<organism evidence="2 3">
    <name type="scientific">Ichthyophthirius multifiliis</name>
    <name type="common">White spot disease agent</name>
    <name type="synonym">Ich</name>
    <dbReference type="NCBI Taxonomy" id="5932"/>
    <lineage>
        <taxon>Eukaryota</taxon>
        <taxon>Sar</taxon>
        <taxon>Alveolata</taxon>
        <taxon>Ciliophora</taxon>
        <taxon>Intramacronucleata</taxon>
        <taxon>Oligohymenophorea</taxon>
        <taxon>Hymenostomatida</taxon>
        <taxon>Ophryoglenina</taxon>
        <taxon>Ichthyophthirius</taxon>
    </lineage>
</organism>
<proteinExistence type="predicted"/>
<dbReference type="EMBL" id="GL983913">
    <property type="protein sequence ID" value="EGR31133.1"/>
    <property type="molecule type" value="Genomic_DNA"/>
</dbReference>
<evidence type="ECO:0000313" key="3">
    <source>
        <dbReference type="Proteomes" id="UP000008983"/>
    </source>
</evidence>
<dbReference type="OrthoDB" id="304155at2759"/>